<evidence type="ECO:0000256" key="12">
    <source>
        <dbReference type="SAM" id="SignalP"/>
    </source>
</evidence>
<sequence length="722" mass="80303">MKKFLWLMLLLCGNAALAQHTFTAIVTDSATHETLPGVSARIKNSSIGAASDGQGKLILRNIPTGSQTIVFSYTGYQQKQITLSFPLKDHAASQVKLAAAQNAIEEVVVSSTRTNSRIEDLPMKVEVLGQEEMDEENQIKPGNVASILGDLSVIHVQQTSATTGNTTIRMQGLDGRYTQLLRDGLPLFDGFSGNFGVLSIPPLDLKQIEIIKGSSSTLYGGGAIAGLINFISKTPTPQRDLSFTLNHSSLKESNVNGYFAQRFGKFGLTMLAQQTIQNQVDVNKDGFSDVPKLNSTVIHPRFFYYINDKSKLDAGYALSYENRIGGDMQVINGKADNIHQYIESNKSYRNTVDFHYQNNPDSIHHLNVKGSASNYNLNSNDDGFHFHGNQLLDYAEVSDLMNLKHNDLITGVNYTGEYFRKNASDPTAISDYTYHTLGAFVQDGLHVNEKLLIEGGLRADHHNTFGWFVLPRIAFLYKPVTSLSMRLSSGLGYKAPNIFIPETLAGGFSNLLPVTSNLKSERSFGVNFDANYHMVLSDEATLDIDQALYYTRINNPLIPVLSSGGSVSLNNAAYRINSAGTDTYVRLKIDELELYLGYNHTVSKQAQTNKTIYLPFSPQNKIAATVAYEIEGKWRFGVEESYETNQYIYDNQKVKNFLFFAGMVERKFGEKLSLVLNCENIGDFRQSRYESLYTGTITHPVFKPLWAPIDGRVFNLALRIKI</sequence>
<dbReference type="InterPro" id="IPR037066">
    <property type="entry name" value="Plug_dom_sf"/>
</dbReference>
<evidence type="ECO:0000256" key="4">
    <source>
        <dbReference type="ARBA" id="ARBA00022692"/>
    </source>
</evidence>
<dbReference type="GO" id="GO:0015344">
    <property type="term" value="F:siderophore uptake transmembrane transporter activity"/>
    <property type="evidence" value="ECO:0007669"/>
    <property type="project" value="TreeGrafter"/>
</dbReference>
<keyword evidence="2 10" id="KW-0813">Transport</keyword>
<evidence type="ECO:0000256" key="10">
    <source>
        <dbReference type="PROSITE-ProRule" id="PRU01360"/>
    </source>
</evidence>
<name>A0A9X2BEY3_9SPHI</name>
<dbReference type="InterPro" id="IPR039426">
    <property type="entry name" value="TonB-dep_rcpt-like"/>
</dbReference>
<dbReference type="RefSeq" id="WP_245132965.1">
    <property type="nucleotide sequence ID" value="NZ_JALJEJ010000014.1"/>
</dbReference>
<evidence type="ECO:0000256" key="6">
    <source>
        <dbReference type="ARBA" id="ARBA00023077"/>
    </source>
</evidence>
<keyword evidence="3 10" id="KW-1134">Transmembrane beta strand</keyword>
<keyword evidence="16" id="KW-1185">Reference proteome</keyword>
<dbReference type="GO" id="GO:0009279">
    <property type="term" value="C:cell outer membrane"/>
    <property type="evidence" value="ECO:0007669"/>
    <property type="project" value="UniProtKB-SubCell"/>
</dbReference>
<comment type="caution">
    <text evidence="15">The sequence shown here is derived from an EMBL/GenBank/DDBJ whole genome shotgun (WGS) entry which is preliminary data.</text>
</comment>
<organism evidence="15 16">
    <name type="scientific">Mucilaginibacter straminoryzae</name>
    <dbReference type="NCBI Taxonomy" id="2932774"/>
    <lineage>
        <taxon>Bacteria</taxon>
        <taxon>Pseudomonadati</taxon>
        <taxon>Bacteroidota</taxon>
        <taxon>Sphingobacteriia</taxon>
        <taxon>Sphingobacteriales</taxon>
        <taxon>Sphingobacteriaceae</taxon>
        <taxon>Mucilaginibacter</taxon>
    </lineage>
</organism>
<dbReference type="GO" id="GO:0044718">
    <property type="term" value="P:siderophore transmembrane transport"/>
    <property type="evidence" value="ECO:0007669"/>
    <property type="project" value="TreeGrafter"/>
</dbReference>
<evidence type="ECO:0000256" key="3">
    <source>
        <dbReference type="ARBA" id="ARBA00022452"/>
    </source>
</evidence>
<dbReference type="Pfam" id="PF00593">
    <property type="entry name" value="TonB_dep_Rec_b-barrel"/>
    <property type="match status" value="1"/>
</dbReference>
<keyword evidence="6 11" id="KW-0798">TonB box</keyword>
<evidence type="ECO:0000256" key="5">
    <source>
        <dbReference type="ARBA" id="ARBA00022729"/>
    </source>
</evidence>
<evidence type="ECO:0000256" key="11">
    <source>
        <dbReference type="RuleBase" id="RU003357"/>
    </source>
</evidence>
<keyword evidence="9 10" id="KW-0998">Cell outer membrane</keyword>
<dbReference type="PROSITE" id="PS52016">
    <property type="entry name" value="TONB_DEPENDENT_REC_3"/>
    <property type="match status" value="1"/>
</dbReference>
<evidence type="ECO:0000313" key="16">
    <source>
        <dbReference type="Proteomes" id="UP001139450"/>
    </source>
</evidence>
<dbReference type="InterPro" id="IPR000531">
    <property type="entry name" value="Beta-barrel_TonB"/>
</dbReference>
<feature type="domain" description="TonB-dependent receptor-like beta-barrel" evidence="13">
    <location>
        <begin position="312"/>
        <end position="681"/>
    </location>
</feature>
<dbReference type="SUPFAM" id="SSF49464">
    <property type="entry name" value="Carboxypeptidase regulatory domain-like"/>
    <property type="match status" value="1"/>
</dbReference>
<dbReference type="InterPro" id="IPR012910">
    <property type="entry name" value="Plug_dom"/>
</dbReference>
<proteinExistence type="inferred from homology"/>
<dbReference type="Gene3D" id="2.40.170.20">
    <property type="entry name" value="TonB-dependent receptor, beta-barrel domain"/>
    <property type="match status" value="1"/>
</dbReference>
<evidence type="ECO:0000313" key="15">
    <source>
        <dbReference type="EMBL" id="MCJ8211908.1"/>
    </source>
</evidence>
<dbReference type="Pfam" id="PF13715">
    <property type="entry name" value="CarbopepD_reg_2"/>
    <property type="match status" value="1"/>
</dbReference>
<evidence type="ECO:0000259" key="13">
    <source>
        <dbReference type="Pfam" id="PF00593"/>
    </source>
</evidence>
<keyword evidence="5 12" id="KW-0732">Signal</keyword>
<reference evidence="15" key="1">
    <citation type="submission" date="2022-04" db="EMBL/GenBank/DDBJ databases">
        <title>Mucilaginibacter sp. RS28 isolated from freshwater.</title>
        <authorList>
            <person name="Ko S.-R."/>
        </authorList>
    </citation>
    <scope>NUCLEOTIDE SEQUENCE</scope>
    <source>
        <strain evidence="15">RS28</strain>
    </source>
</reference>
<dbReference type="EMBL" id="JALJEJ010000014">
    <property type="protein sequence ID" value="MCJ8211908.1"/>
    <property type="molecule type" value="Genomic_DNA"/>
</dbReference>
<dbReference type="AlphaFoldDB" id="A0A9X2BEY3"/>
<feature type="signal peptide" evidence="12">
    <location>
        <begin position="1"/>
        <end position="18"/>
    </location>
</feature>
<dbReference type="PANTHER" id="PTHR30069">
    <property type="entry name" value="TONB-DEPENDENT OUTER MEMBRANE RECEPTOR"/>
    <property type="match status" value="1"/>
</dbReference>
<comment type="similarity">
    <text evidence="10 11">Belongs to the TonB-dependent receptor family.</text>
</comment>
<comment type="subcellular location">
    <subcellularLocation>
        <location evidence="1 10">Cell outer membrane</location>
        <topology evidence="1 10">Multi-pass membrane protein</topology>
    </subcellularLocation>
</comment>
<evidence type="ECO:0000256" key="2">
    <source>
        <dbReference type="ARBA" id="ARBA00022448"/>
    </source>
</evidence>
<evidence type="ECO:0000256" key="7">
    <source>
        <dbReference type="ARBA" id="ARBA00023136"/>
    </source>
</evidence>
<evidence type="ECO:0000256" key="9">
    <source>
        <dbReference type="ARBA" id="ARBA00023237"/>
    </source>
</evidence>
<dbReference type="PANTHER" id="PTHR30069:SF29">
    <property type="entry name" value="HEMOGLOBIN AND HEMOGLOBIN-HAPTOGLOBIN-BINDING PROTEIN 1-RELATED"/>
    <property type="match status" value="1"/>
</dbReference>
<gene>
    <name evidence="15" type="ORF">MUY27_19475</name>
</gene>
<dbReference type="Pfam" id="PF07715">
    <property type="entry name" value="Plug"/>
    <property type="match status" value="1"/>
</dbReference>
<accession>A0A9X2BEY3</accession>
<protein>
    <submittedName>
        <fullName evidence="15">TonB-dependent receptor</fullName>
    </submittedName>
</protein>
<dbReference type="SUPFAM" id="SSF56935">
    <property type="entry name" value="Porins"/>
    <property type="match status" value="1"/>
</dbReference>
<feature type="chain" id="PRO_5040930010" evidence="12">
    <location>
        <begin position="19"/>
        <end position="722"/>
    </location>
</feature>
<feature type="domain" description="TonB-dependent receptor plug" evidence="14">
    <location>
        <begin position="118"/>
        <end position="226"/>
    </location>
</feature>
<dbReference type="Gene3D" id="2.60.40.1120">
    <property type="entry name" value="Carboxypeptidase-like, regulatory domain"/>
    <property type="match status" value="1"/>
</dbReference>
<keyword evidence="4 10" id="KW-0812">Transmembrane</keyword>
<dbReference type="InterPro" id="IPR008969">
    <property type="entry name" value="CarboxyPept-like_regulatory"/>
</dbReference>
<keyword evidence="7 10" id="KW-0472">Membrane</keyword>
<evidence type="ECO:0000259" key="14">
    <source>
        <dbReference type="Pfam" id="PF07715"/>
    </source>
</evidence>
<evidence type="ECO:0000256" key="8">
    <source>
        <dbReference type="ARBA" id="ARBA00023170"/>
    </source>
</evidence>
<evidence type="ECO:0000256" key="1">
    <source>
        <dbReference type="ARBA" id="ARBA00004571"/>
    </source>
</evidence>
<dbReference type="Gene3D" id="2.170.130.10">
    <property type="entry name" value="TonB-dependent receptor, plug domain"/>
    <property type="match status" value="1"/>
</dbReference>
<dbReference type="Proteomes" id="UP001139450">
    <property type="component" value="Unassembled WGS sequence"/>
</dbReference>
<dbReference type="InterPro" id="IPR036942">
    <property type="entry name" value="Beta-barrel_TonB_sf"/>
</dbReference>
<keyword evidence="8 15" id="KW-0675">Receptor</keyword>